<reference evidence="1" key="1">
    <citation type="submission" date="2023-05" db="EMBL/GenBank/DDBJ databases">
        <title>Nepenthes gracilis genome sequencing.</title>
        <authorList>
            <person name="Fukushima K."/>
        </authorList>
    </citation>
    <scope>NUCLEOTIDE SEQUENCE</scope>
    <source>
        <strain evidence="1">SING2019-196</strain>
    </source>
</reference>
<sequence>MPRSSHMEDSDSGTFLALPLFPATERSLSLSLGRSRAPSGLLMLYDRLFLEVGEYFLAYMRGTASILQRNNICKRSFPIQGSWGGIAPSLELKNKDYKDTKEGTMVTGEKADPLVAFSRPPPLPPSFLGSLVALSLLETNSDLL</sequence>
<dbReference type="EMBL" id="BSYO01000035">
    <property type="protein sequence ID" value="GMH28863.1"/>
    <property type="molecule type" value="Genomic_DNA"/>
</dbReference>
<name>A0AAD3TFA2_NEPGR</name>
<evidence type="ECO:0000313" key="2">
    <source>
        <dbReference type="Proteomes" id="UP001279734"/>
    </source>
</evidence>
<keyword evidence="2" id="KW-1185">Reference proteome</keyword>
<comment type="caution">
    <text evidence="1">The sequence shown here is derived from an EMBL/GenBank/DDBJ whole genome shotgun (WGS) entry which is preliminary data.</text>
</comment>
<dbReference type="Proteomes" id="UP001279734">
    <property type="component" value="Unassembled WGS sequence"/>
</dbReference>
<accession>A0AAD3TFA2</accession>
<gene>
    <name evidence="1" type="ORF">Nepgr_030706</name>
</gene>
<evidence type="ECO:0000313" key="1">
    <source>
        <dbReference type="EMBL" id="GMH28863.1"/>
    </source>
</evidence>
<proteinExistence type="predicted"/>
<protein>
    <submittedName>
        <fullName evidence="1">Uncharacterized protein</fullName>
    </submittedName>
</protein>
<dbReference type="AlphaFoldDB" id="A0AAD3TFA2"/>
<organism evidence="1 2">
    <name type="scientific">Nepenthes gracilis</name>
    <name type="common">Slender pitcher plant</name>
    <dbReference type="NCBI Taxonomy" id="150966"/>
    <lineage>
        <taxon>Eukaryota</taxon>
        <taxon>Viridiplantae</taxon>
        <taxon>Streptophyta</taxon>
        <taxon>Embryophyta</taxon>
        <taxon>Tracheophyta</taxon>
        <taxon>Spermatophyta</taxon>
        <taxon>Magnoliopsida</taxon>
        <taxon>eudicotyledons</taxon>
        <taxon>Gunneridae</taxon>
        <taxon>Pentapetalae</taxon>
        <taxon>Caryophyllales</taxon>
        <taxon>Nepenthaceae</taxon>
        <taxon>Nepenthes</taxon>
    </lineage>
</organism>